<dbReference type="Gene3D" id="3.40.190.10">
    <property type="entry name" value="Periplasmic binding protein-like II"/>
    <property type="match status" value="2"/>
</dbReference>
<sequence length="276" mass="29604">MIRAGVVRHWMVDLLALAVLCGYGGLVWLVAGGAQGTASVALDPVMAAARERGTLRIAVDVGVLPFADQQGERLVGYDIELVEIVAARMGLATEFVPTGFDGLYDTLTSGRADLVASALVYAPEQGFRARFSSFYFDAGQMLLVPEAGPVRKRRDLAGRTVGVALGSDADALARGLVRDGLTMHLVSAYDEPADAVAALQAGYLEAVMVDHMTALAAIHAHPELRIAEALSFEPLVLAMPRSAFQLEADINRILADLRREGILMTLEQRWFGSDRP</sequence>
<evidence type="ECO:0000256" key="1">
    <source>
        <dbReference type="ARBA" id="ARBA00004196"/>
    </source>
</evidence>
<evidence type="ECO:0000259" key="6">
    <source>
        <dbReference type="SMART" id="SM00062"/>
    </source>
</evidence>
<keyword evidence="5" id="KW-1133">Transmembrane helix</keyword>
<gene>
    <name evidence="7" type="ORF">A9Q02_00355</name>
</gene>
<evidence type="ECO:0000256" key="3">
    <source>
        <dbReference type="ARBA" id="ARBA00022729"/>
    </source>
</evidence>
<dbReference type="OrthoDB" id="9774451at2"/>
<evidence type="ECO:0000313" key="8">
    <source>
        <dbReference type="Proteomes" id="UP000220922"/>
    </source>
</evidence>
<comment type="subcellular location">
    <subcellularLocation>
        <location evidence="1">Cell envelope</location>
    </subcellularLocation>
</comment>
<keyword evidence="3" id="KW-0732">Signal</keyword>
<dbReference type="CDD" id="cd13530">
    <property type="entry name" value="PBP2_peptides_like"/>
    <property type="match status" value="1"/>
</dbReference>
<dbReference type="RefSeq" id="WP_097651474.1">
    <property type="nucleotide sequence ID" value="NZ_LYXE01000063.1"/>
</dbReference>
<evidence type="ECO:0000256" key="5">
    <source>
        <dbReference type="SAM" id="Phobius"/>
    </source>
</evidence>
<keyword evidence="5" id="KW-0812">Transmembrane</keyword>
<comment type="caution">
    <text evidence="7">The sequence shown here is derived from an EMBL/GenBank/DDBJ whole genome shotgun (WGS) entry which is preliminary data.</text>
</comment>
<dbReference type="Proteomes" id="UP000220922">
    <property type="component" value="Unassembled WGS sequence"/>
</dbReference>
<feature type="transmembrane region" description="Helical" evidence="5">
    <location>
        <begin position="12"/>
        <end position="31"/>
    </location>
</feature>
<evidence type="ECO:0000256" key="4">
    <source>
        <dbReference type="RuleBase" id="RU003744"/>
    </source>
</evidence>
<name>A0A2H3KNC8_9CHLR</name>
<dbReference type="PROSITE" id="PS01039">
    <property type="entry name" value="SBP_BACTERIAL_3"/>
    <property type="match status" value="1"/>
</dbReference>
<evidence type="ECO:0000313" key="7">
    <source>
        <dbReference type="EMBL" id="PDV99708.1"/>
    </source>
</evidence>
<dbReference type="EMBL" id="LYXE01000063">
    <property type="protein sequence ID" value="PDV99708.1"/>
    <property type="molecule type" value="Genomic_DNA"/>
</dbReference>
<dbReference type="AlphaFoldDB" id="A0A2H3KNC8"/>
<keyword evidence="5" id="KW-0472">Membrane</keyword>
<dbReference type="SUPFAM" id="SSF53850">
    <property type="entry name" value="Periplasmic binding protein-like II"/>
    <property type="match status" value="1"/>
</dbReference>
<keyword evidence="8" id="KW-1185">Reference proteome</keyword>
<reference evidence="7 8" key="1">
    <citation type="submission" date="2016-05" db="EMBL/GenBank/DDBJ databases">
        <authorList>
            <person name="Lavstsen T."/>
            <person name="Jespersen J.S."/>
        </authorList>
    </citation>
    <scope>NUCLEOTIDE SEQUENCE [LARGE SCALE GENOMIC DNA]</scope>
    <source>
        <strain evidence="7 8">B7-9</strain>
    </source>
</reference>
<dbReference type="SMART" id="SM00062">
    <property type="entry name" value="PBPb"/>
    <property type="match status" value="1"/>
</dbReference>
<evidence type="ECO:0000256" key="2">
    <source>
        <dbReference type="ARBA" id="ARBA00010333"/>
    </source>
</evidence>
<protein>
    <recommendedName>
        <fullName evidence="6">Solute-binding protein family 3/N-terminal domain-containing protein</fullName>
    </recommendedName>
</protein>
<comment type="similarity">
    <text evidence="2 4">Belongs to the bacterial solute-binding protein 3 family.</text>
</comment>
<dbReference type="Pfam" id="PF00497">
    <property type="entry name" value="SBP_bac_3"/>
    <property type="match status" value="1"/>
</dbReference>
<feature type="domain" description="Solute-binding protein family 3/N-terminal" evidence="6">
    <location>
        <begin position="54"/>
        <end position="274"/>
    </location>
</feature>
<organism evidence="7 8">
    <name type="scientific">Candidatus Chloroploca asiatica</name>
    <dbReference type="NCBI Taxonomy" id="1506545"/>
    <lineage>
        <taxon>Bacteria</taxon>
        <taxon>Bacillati</taxon>
        <taxon>Chloroflexota</taxon>
        <taxon>Chloroflexia</taxon>
        <taxon>Chloroflexales</taxon>
        <taxon>Chloroflexineae</taxon>
        <taxon>Oscillochloridaceae</taxon>
        <taxon>Candidatus Chloroploca</taxon>
    </lineage>
</organism>
<dbReference type="PANTHER" id="PTHR35936:SF17">
    <property type="entry name" value="ARGININE-BINDING EXTRACELLULAR PROTEIN ARTP"/>
    <property type="match status" value="1"/>
</dbReference>
<dbReference type="InterPro" id="IPR018313">
    <property type="entry name" value="SBP_3_CS"/>
</dbReference>
<dbReference type="PANTHER" id="PTHR35936">
    <property type="entry name" value="MEMBRANE-BOUND LYTIC MUREIN TRANSGLYCOSYLASE F"/>
    <property type="match status" value="1"/>
</dbReference>
<dbReference type="GO" id="GO:0030313">
    <property type="term" value="C:cell envelope"/>
    <property type="evidence" value="ECO:0007669"/>
    <property type="project" value="UniProtKB-SubCell"/>
</dbReference>
<proteinExistence type="inferred from homology"/>
<dbReference type="InterPro" id="IPR001638">
    <property type="entry name" value="Solute-binding_3/MltF_N"/>
</dbReference>
<accession>A0A2H3KNC8</accession>